<keyword evidence="1" id="KW-1133">Transmembrane helix</keyword>
<evidence type="ECO:0000256" key="1">
    <source>
        <dbReference type="SAM" id="Phobius"/>
    </source>
</evidence>
<gene>
    <name evidence="2" type="ORF">HNV10_03830</name>
</gene>
<keyword evidence="1" id="KW-0472">Membrane</keyword>
<protein>
    <submittedName>
        <fullName evidence="2">Uncharacterized protein</fullName>
    </submittedName>
</protein>
<proteinExistence type="predicted"/>
<comment type="caution">
    <text evidence="2">The sequence shown here is derived from an EMBL/GenBank/DDBJ whole genome shotgun (WGS) entry which is preliminary data.</text>
</comment>
<evidence type="ECO:0000313" key="2">
    <source>
        <dbReference type="EMBL" id="NRD22356.1"/>
    </source>
</evidence>
<feature type="transmembrane region" description="Helical" evidence="1">
    <location>
        <begin position="105"/>
        <end position="123"/>
    </location>
</feature>
<organism evidence="2 3">
    <name type="scientific">Winogradskyella litoriviva</name>
    <dbReference type="NCBI Taxonomy" id="1220182"/>
    <lineage>
        <taxon>Bacteria</taxon>
        <taxon>Pseudomonadati</taxon>
        <taxon>Bacteroidota</taxon>
        <taxon>Flavobacteriia</taxon>
        <taxon>Flavobacteriales</taxon>
        <taxon>Flavobacteriaceae</taxon>
        <taxon>Winogradskyella</taxon>
    </lineage>
</organism>
<dbReference type="EMBL" id="JABRWQ010000001">
    <property type="protein sequence ID" value="NRD22356.1"/>
    <property type="molecule type" value="Genomic_DNA"/>
</dbReference>
<keyword evidence="1" id="KW-0812">Transmembrane</keyword>
<sequence length="166" mass="18790">MEILKTAIDWAKAELFSTPFFILFGLVFLLASLGFWQLGKTEIARAYIIPTLIAGVLLLTIGIGLFYTNKTRIKEFEIAYNKDASTFIESELQRAESTLKEYKTIVFKAIPLIIATCAIAIIFLDKPIWRASLITTIAMLTVILLVDETAHSRIKNYKNQLEIVKE</sequence>
<reference evidence="2 3" key="1">
    <citation type="journal article" date="2015" name="Int. J. Syst. Evol. Microbiol.">
        <title>Winogradskyella litoriviva sp. nov., isolated from coastal seawater.</title>
        <authorList>
            <person name="Nedashkovskaya O.I."/>
            <person name="Kukhlevskiy A.D."/>
            <person name="Zhukova N.V."/>
            <person name="Kim S.J."/>
            <person name="Rhee S.K."/>
            <person name="Mikhailov V.V."/>
        </authorList>
    </citation>
    <scope>NUCLEOTIDE SEQUENCE [LARGE SCALE GENOMIC DNA]</scope>
    <source>
        <strain evidence="2 3">KMM6491</strain>
    </source>
</reference>
<evidence type="ECO:0000313" key="3">
    <source>
        <dbReference type="Proteomes" id="UP000805085"/>
    </source>
</evidence>
<name>A0ABX2E300_9FLAO</name>
<feature type="transmembrane region" description="Helical" evidence="1">
    <location>
        <begin position="20"/>
        <end position="38"/>
    </location>
</feature>
<dbReference type="Proteomes" id="UP000805085">
    <property type="component" value="Unassembled WGS sequence"/>
</dbReference>
<feature type="transmembrane region" description="Helical" evidence="1">
    <location>
        <begin position="129"/>
        <end position="146"/>
    </location>
</feature>
<accession>A0ABX2E300</accession>
<dbReference type="RefSeq" id="WP_173299996.1">
    <property type="nucleotide sequence ID" value="NZ_JABRWQ010000001.1"/>
</dbReference>
<keyword evidence="3" id="KW-1185">Reference proteome</keyword>
<feature type="transmembrane region" description="Helical" evidence="1">
    <location>
        <begin position="44"/>
        <end position="67"/>
    </location>
</feature>